<accession>X1BX78</accession>
<feature type="non-terminal residue" evidence="1">
    <location>
        <position position="67"/>
    </location>
</feature>
<organism evidence="1">
    <name type="scientific">marine sediment metagenome</name>
    <dbReference type="NCBI Taxonomy" id="412755"/>
    <lineage>
        <taxon>unclassified sequences</taxon>
        <taxon>metagenomes</taxon>
        <taxon>ecological metagenomes</taxon>
    </lineage>
</organism>
<name>X1BX78_9ZZZZ</name>
<gene>
    <name evidence="1" type="ORF">S01H4_22681</name>
</gene>
<evidence type="ECO:0008006" key="2">
    <source>
        <dbReference type="Google" id="ProtNLM"/>
    </source>
</evidence>
<protein>
    <recommendedName>
        <fullName evidence="2">Polymerase nucleotidyl transferase domain-containing protein</fullName>
    </recommendedName>
</protein>
<evidence type="ECO:0000313" key="1">
    <source>
        <dbReference type="EMBL" id="GAG88788.1"/>
    </source>
</evidence>
<reference evidence="1" key="1">
    <citation type="journal article" date="2014" name="Front. Microbiol.">
        <title>High frequency of phylogenetically diverse reductive dehalogenase-homologous genes in deep subseafloor sedimentary metagenomes.</title>
        <authorList>
            <person name="Kawai M."/>
            <person name="Futagami T."/>
            <person name="Toyoda A."/>
            <person name="Takaki Y."/>
            <person name="Nishi S."/>
            <person name="Hori S."/>
            <person name="Arai W."/>
            <person name="Tsubouchi T."/>
            <person name="Morono Y."/>
            <person name="Uchiyama I."/>
            <person name="Ito T."/>
            <person name="Fujiyama A."/>
            <person name="Inagaki F."/>
            <person name="Takami H."/>
        </authorList>
    </citation>
    <scope>NUCLEOTIDE SEQUENCE</scope>
    <source>
        <strain evidence="1">Expedition CK06-06</strain>
    </source>
</reference>
<dbReference type="InterPro" id="IPR043519">
    <property type="entry name" value="NT_sf"/>
</dbReference>
<comment type="caution">
    <text evidence="1">The sequence shown here is derived from an EMBL/GenBank/DDBJ whole genome shotgun (WGS) entry which is preliminary data.</text>
</comment>
<dbReference type="Gene3D" id="3.30.460.40">
    <property type="match status" value="1"/>
</dbReference>
<dbReference type="EMBL" id="BART01010431">
    <property type="protein sequence ID" value="GAG88788.1"/>
    <property type="molecule type" value="Genomic_DNA"/>
</dbReference>
<dbReference type="AlphaFoldDB" id="X1BX78"/>
<sequence>MEVQSDFRDLFALFNAREVDYLIVGAYALAFHGAPRYTGDMDILVNPDAARVRESFEGVLRSDSCTP</sequence>
<dbReference type="SUPFAM" id="SSF81301">
    <property type="entry name" value="Nucleotidyltransferase"/>
    <property type="match status" value="1"/>
</dbReference>
<proteinExistence type="predicted"/>